<name>A0A3D9FC00_9SPHN</name>
<evidence type="ECO:0000313" key="4">
    <source>
        <dbReference type="Proteomes" id="UP000256310"/>
    </source>
</evidence>
<proteinExistence type="predicted"/>
<dbReference type="Proteomes" id="UP000256310">
    <property type="component" value="Unassembled WGS sequence"/>
</dbReference>
<dbReference type="AlphaFoldDB" id="A0A3D9FC00"/>
<dbReference type="EMBL" id="QRDP01000004">
    <property type="protein sequence ID" value="RED15344.1"/>
    <property type="molecule type" value="Genomic_DNA"/>
</dbReference>
<gene>
    <name evidence="3" type="ORF">DFR46_0333</name>
</gene>
<feature type="domain" description="DUF11" evidence="2">
    <location>
        <begin position="40"/>
        <end position="102"/>
    </location>
</feature>
<dbReference type="InterPro" id="IPR047589">
    <property type="entry name" value="DUF11_rpt"/>
</dbReference>
<keyword evidence="1" id="KW-0732">Signal</keyword>
<evidence type="ECO:0000313" key="3">
    <source>
        <dbReference type="EMBL" id="RED15344.1"/>
    </source>
</evidence>
<keyword evidence="4" id="KW-1185">Reference proteome</keyword>
<sequence>MKFLIAFLALIAPASAVLGNQVALDSQVFVERSAEQADGSVTVTLEEPTRVVPGDNLLFVLTYQNTGAEAAENFVVTNPMPEAVVFGEAIDSGAVYSVDGGTVFGPLAELRIAEESGVERPAHAADVTHIRWTLTEPIPAGESGQLKFRGIVR</sequence>
<dbReference type="NCBIfam" id="TIGR01451">
    <property type="entry name" value="B_ant_repeat"/>
    <property type="match status" value="1"/>
</dbReference>
<dbReference type="OrthoDB" id="7428387at2"/>
<organism evidence="3 4">
    <name type="scientific">Parasphingopyxis lamellibrachiae</name>
    <dbReference type="NCBI Taxonomy" id="680125"/>
    <lineage>
        <taxon>Bacteria</taxon>
        <taxon>Pseudomonadati</taxon>
        <taxon>Pseudomonadota</taxon>
        <taxon>Alphaproteobacteria</taxon>
        <taxon>Sphingomonadales</taxon>
        <taxon>Sphingomonadaceae</taxon>
        <taxon>Parasphingopyxis</taxon>
    </lineage>
</organism>
<feature type="signal peptide" evidence="1">
    <location>
        <begin position="1"/>
        <end position="19"/>
    </location>
</feature>
<reference evidence="3 4" key="1">
    <citation type="submission" date="2018-07" db="EMBL/GenBank/DDBJ databases">
        <title>Genomic Encyclopedia of Type Strains, Phase IV (KMG-IV): sequencing the most valuable type-strain genomes for metagenomic binning, comparative biology and taxonomic classification.</title>
        <authorList>
            <person name="Goeker M."/>
        </authorList>
    </citation>
    <scope>NUCLEOTIDE SEQUENCE [LARGE SCALE GENOMIC DNA]</scope>
    <source>
        <strain evidence="3 4">DSM 26725</strain>
    </source>
</reference>
<evidence type="ECO:0000259" key="2">
    <source>
        <dbReference type="Pfam" id="PF01345"/>
    </source>
</evidence>
<dbReference type="Pfam" id="PF01345">
    <property type="entry name" value="DUF11"/>
    <property type="match status" value="1"/>
</dbReference>
<dbReference type="RefSeq" id="WP_116234876.1">
    <property type="nucleotide sequence ID" value="NZ_QRDP01000004.1"/>
</dbReference>
<accession>A0A3D9FC00</accession>
<evidence type="ECO:0000256" key="1">
    <source>
        <dbReference type="SAM" id="SignalP"/>
    </source>
</evidence>
<feature type="chain" id="PRO_5017794252" evidence="1">
    <location>
        <begin position="20"/>
        <end position="153"/>
    </location>
</feature>
<comment type="caution">
    <text evidence="3">The sequence shown here is derived from an EMBL/GenBank/DDBJ whole genome shotgun (WGS) entry which is preliminary data.</text>
</comment>
<dbReference type="InterPro" id="IPR001434">
    <property type="entry name" value="OmcB-like_DUF11"/>
</dbReference>
<protein>
    <submittedName>
        <fullName evidence="3">Putative repeat protein (TIGR01451 family)</fullName>
    </submittedName>
</protein>